<accession>A0AAU8CYN6</accession>
<dbReference type="EMBL" id="CP159253">
    <property type="protein sequence ID" value="XCG51091.1"/>
    <property type="molecule type" value="Genomic_DNA"/>
</dbReference>
<name>A0AAU8CYN6_9HYPH</name>
<dbReference type="RefSeq" id="WP_353641398.1">
    <property type="nucleotide sequence ID" value="NZ_CP159253.1"/>
</dbReference>
<dbReference type="AlphaFoldDB" id="A0AAU8CYN6"/>
<sequence length="141" mass="15548">MTDNAVELRTSTVVQLPNGRWASGNPGRKPGSKNKISNEVLQSIRDMRGDAIQKLWELIMAGDFKAITYVLDKILPRDRTVQMDDASPSTVAEMLISGEASPDEVRSIATALARLNEIGELADIRNKLDQLEKLLSDDVAR</sequence>
<keyword evidence="1" id="KW-0175">Coiled coil</keyword>
<gene>
    <name evidence="2" type="ORF">ABVK50_11700</name>
</gene>
<reference evidence="2" key="1">
    <citation type="submission" date="2024-06" db="EMBL/GenBank/DDBJ databases">
        <title>Mesorhizobium karijinii sp. nov., a symbiont of the iconic Swainsona formosa from arid Australia.</title>
        <authorList>
            <person name="Hill Y.J."/>
            <person name="Watkin E.L.J."/>
            <person name="O'Hara G.W."/>
            <person name="Terpolilli J."/>
            <person name="Tye M.L."/>
            <person name="Kohlmeier M.G."/>
        </authorList>
    </citation>
    <scope>NUCLEOTIDE SEQUENCE</scope>
    <source>
        <strain evidence="2">WSM2240</strain>
    </source>
</reference>
<evidence type="ECO:0000313" key="2">
    <source>
        <dbReference type="EMBL" id="XCG51091.1"/>
    </source>
</evidence>
<feature type="coiled-coil region" evidence="1">
    <location>
        <begin position="114"/>
        <end position="141"/>
    </location>
</feature>
<evidence type="ECO:0008006" key="3">
    <source>
        <dbReference type="Google" id="ProtNLM"/>
    </source>
</evidence>
<organism evidence="2">
    <name type="scientific">Mesorhizobium sp. WSM2240</name>
    <dbReference type="NCBI Taxonomy" id="3228851"/>
    <lineage>
        <taxon>Bacteria</taxon>
        <taxon>Pseudomonadati</taxon>
        <taxon>Pseudomonadota</taxon>
        <taxon>Alphaproteobacteria</taxon>
        <taxon>Hyphomicrobiales</taxon>
        <taxon>Phyllobacteriaceae</taxon>
        <taxon>Mesorhizobium</taxon>
    </lineage>
</organism>
<proteinExistence type="predicted"/>
<protein>
    <recommendedName>
        <fullName evidence="3">DUF5681 domain-containing protein</fullName>
    </recommendedName>
</protein>
<evidence type="ECO:0000256" key="1">
    <source>
        <dbReference type="SAM" id="Coils"/>
    </source>
</evidence>